<evidence type="ECO:0000256" key="3">
    <source>
        <dbReference type="ARBA" id="ARBA00023163"/>
    </source>
</evidence>
<keyword evidence="1" id="KW-0805">Transcription regulation</keyword>
<evidence type="ECO:0000313" key="5">
    <source>
        <dbReference type="EMBL" id="PZS88991.1"/>
    </source>
</evidence>
<dbReference type="Proteomes" id="UP000249614">
    <property type="component" value="Unassembled WGS sequence"/>
</dbReference>
<gene>
    <name evidence="5" type="ORF">A7X83_01305</name>
</gene>
<dbReference type="InterPro" id="IPR009057">
    <property type="entry name" value="Homeodomain-like_sf"/>
</dbReference>
<dbReference type="PANTHER" id="PTHR47893">
    <property type="entry name" value="REGULATORY PROTEIN PCHR"/>
    <property type="match status" value="1"/>
</dbReference>
<dbReference type="Pfam" id="PF12833">
    <property type="entry name" value="HTH_18"/>
    <property type="match status" value="1"/>
</dbReference>
<name>A0A2W6I059_STEMA</name>
<protein>
    <recommendedName>
        <fullName evidence="4">HTH araC/xylS-type domain-containing protein</fullName>
    </recommendedName>
</protein>
<evidence type="ECO:0000256" key="1">
    <source>
        <dbReference type="ARBA" id="ARBA00023015"/>
    </source>
</evidence>
<dbReference type="PANTHER" id="PTHR47893:SF1">
    <property type="entry name" value="REGULATORY PROTEIN PCHR"/>
    <property type="match status" value="1"/>
</dbReference>
<reference evidence="5 6" key="1">
    <citation type="submission" date="2016-05" db="EMBL/GenBank/DDBJ databases">
        <authorList>
            <person name="Lavstsen T."/>
            <person name="Jespersen J.S."/>
        </authorList>
    </citation>
    <scope>NUCLEOTIDE SEQUENCE [LARGE SCALE GENOMIC DNA]</scope>
    <source>
        <strain evidence="5 6">SM-5815</strain>
    </source>
</reference>
<evidence type="ECO:0000259" key="4">
    <source>
        <dbReference type="PROSITE" id="PS01124"/>
    </source>
</evidence>
<dbReference type="InterPro" id="IPR053142">
    <property type="entry name" value="PchR_regulatory_protein"/>
</dbReference>
<dbReference type="GO" id="GO:0003700">
    <property type="term" value="F:DNA-binding transcription factor activity"/>
    <property type="evidence" value="ECO:0007669"/>
    <property type="project" value="InterPro"/>
</dbReference>
<proteinExistence type="predicted"/>
<dbReference type="PROSITE" id="PS01124">
    <property type="entry name" value="HTH_ARAC_FAMILY_2"/>
    <property type="match status" value="1"/>
</dbReference>
<dbReference type="PROSITE" id="PS00041">
    <property type="entry name" value="HTH_ARAC_FAMILY_1"/>
    <property type="match status" value="1"/>
</dbReference>
<sequence length="315" mass="34496">MQVYSCAELMSAAHALGGRVDFESGLPDALPVLAGWQQVQSMDCGLVLYLSRSRDMVGGRSHNCLPAGLTASFLLKGQAEVDIARQRLAMDSRRTGSPAMLVHLREEEAFQRHWQAGREETKVSLHLSQDWLSRQLDGIASAGLSRLRLSHARNQAWQPPAPLLRRAAALFGTEAAEPPLLASLQRESFALEVAASVIRSVVAERDAPVPSAHLRRCVDQLQQWLQSGEADGLTINQMARRLGTNAVDLQGAFQQLHGSSIAAWLRALRLQRAHDALLQRRVSVDVAASLAGYAHTSSFSAAFKRQFGRSPSRIR</sequence>
<dbReference type="SMART" id="SM00342">
    <property type="entry name" value="HTH_ARAC"/>
    <property type="match status" value="1"/>
</dbReference>
<dbReference type="Gene3D" id="1.10.10.60">
    <property type="entry name" value="Homeodomain-like"/>
    <property type="match status" value="1"/>
</dbReference>
<dbReference type="InterPro" id="IPR018062">
    <property type="entry name" value="HTH_AraC-typ_CS"/>
</dbReference>
<dbReference type="EMBL" id="LXXM01000204">
    <property type="protein sequence ID" value="PZS88991.1"/>
    <property type="molecule type" value="Genomic_DNA"/>
</dbReference>
<dbReference type="GO" id="GO:0043565">
    <property type="term" value="F:sequence-specific DNA binding"/>
    <property type="evidence" value="ECO:0007669"/>
    <property type="project" value="InterPro"/>
</dbReference>
<dbReference type="SUPFAM" id="SSF46689">
    <property type="entry name" value="Homeodomain-like"/>
    <property type="match status" value="1"/>
</dbReference>
<accession>A0A2W6I059</accession>
<evidence type="ECO:0000313" key="6">
    <source>
        <dbReference type="Proteomes" id="UP000249614"/>
    </source>
</evidence>
<evidence type="ECO:0000256" key="2">
    <source>
        <dbReference type="ARBA" id="ARBA00023125"/>
    </source>
</evidence>
<organism evidence="5 6">
    <name type="scientific">Stenotrophomonas maltophilia</name>
    <name type="common">Pseudomonas maltophilia</name>
    <name type="synonym">Xanthomonas maltophilia</name>
    <dbReference type="NCBI Taxonomy" id="40324"/>
    <lineage>
        <taxon>Bacteria</taxon>
        <taxon>Pseudomonadati</taxon>
        <taxon>Pseudomonadota</taxon>
        <taxon>Gammaproteobacteria</taxon>
        <taxon>Lysobacterales</taxon>
        <taxon>Lysobacteraceae</taxon>
        <taxon>Stenotrophomonas</taxon>
        <taxon>Stenotrophomonas maltophilia group</taxon>
    </lineage>
</organism>
<feature type="domain" description="HTH araC/xylS-type" evidence="4">
    <location>
        <begin position="219"/>
        <end position="315"/>
    </location>
</feature>
<dbReference type="InterPro" id="IPR018060">
    <property type="entry name" value="HTH_AraC"/>
</dbReference>
<comment type="caution">
    <text evidence="5">The sequence shown here is derived from an EMBL/GenBank/DDBJ whole genome shotgun (WGS) entry which is preliminary data.</text>
</comment>
<keyword evidence="3" id="KW-0804">Transcription</keyword>
<dbReference type="AlphaFoldDB" id="A0A2W6I059"/>
<keyword evidence="2" id="KW-0238">DNA-binding</keyword>
<dbReference type="RefSeq" id="WP_111113222.1">
    <property type="nucleotide sequence ID" value="NZ_LXXM01000204.1"/>
</dbReference>